<protein>
    <submittedName>
        <fullName evidence="1">Uncharacterized protein</fullName>
    </submittedName>
</protein>
<proteinExistence type="predicted"/>
<organism evidence="1 2">
    <name type="scientific">Molorchus minor</name>
    <dbReference type="NCBI Taxonomy" id="1323400"/>
    <lineage>
        <taxon>Eukaryota</taxon>
        <taxon>Metazoa</taxon>
        <taxon>Ecdysozoa</taxon>
        <taxon>Arthropoda</taxon>
        <taxon>Hexapoda</taxon>
        <taxon>Insecta</taxon>
        <taxon>Pterygota</taxon>
        <taxon>Neoptera</taxon>
        <taxon>Endopterygota</taxon>
        <taxon>Coleoptera</taxon>
        <taxon>Polyphaga</taxon>
        <taxon>Cucujiformia</taxon>
        <taxon>Chrysomeloidea</taxon>
        <taxon>Cerambycidae</taxon>
        <taxon>Lamiinae</taxon>
        <taxon>Monochamini</taxon>
        <taxon>Molorchus</taxon>
    </lineage>
</organism>
<dbReference type="EMBL" id="JAPWTJ010000154">
    <property type="protein sequence ID" value="KAJ8981913.1"/>
    <property type="molecule type" value="Genomic_DNA"/>
</dbReference>
<accession>A0ABQ9JV42</accession>
<dbReference type="Proteomes" id="UP001162164">
    <property type="component" value="Unassembled WGS sequence"/>
</dbReference>
<comment type="caution">
    <text evidence="1">The sequence shown here is derived from an EMBL/GenBank/DDBJ whole genome shotgun (WGS) entry which is preliminary data.</text>
</comment>
<name>A0ABQ9JV42_9CUCU</name>
<gene>
    <name evidence="1" type="ORF">NQ317_008818</name>
</gene>
<keyword evidence="2" id="KW-1185">Reference proteome</keyword>
<evidence type="ECO:0000313" key="2">
    <source>
        <dbReference type="Proteomes" id="UP001162164"/>
    </source>
</evidence>
<evidence type="ECO:0000313" key="1">
    <source>
        <dbReference type="EMBL" id="KAJ8981913.1"/>
    </source>
</evidence>
<sequence>MGKTETRSSSSDKPNLEATEQLITKLNVICLNTDIDSVFRIGKSNNSNKPRAVLVNFVTNIKRNEVYYARKLLKGSGILMFEDLTKQRFNLLVSAKSKYGKRDAWSANGRIYVLQDNIKRLINSSEDL</sequence>
<reference evidence="1" key="1">
    <citation type="journal article" date="2023" name="Insect Mol. Biol.">
        <title>Genome sequencing provides insights into the evolution of gene families encoding plant cell wall-degrading enzymes in longhorned beetles.</title>
        <authorList>
            <person name="Shin N.R."/>
            <person name="Okamura Y."/>
            <person name="Kirsch R."/>
            <person name="Pauchet Y."/>
        </authorList>
    </citation>
    <scope>NUCLEOTIDE SEQUENCE</scope>
    <source>
        <strain evidence="1">MMC_N1</strain>
    </source>
</reference>